<dbReference type="SUPFAM" id="SSF52374">
    <property type="entry name" value="Nucleotidylyl transferase"/>
    <property type="match status" value="1"/>
</dbReference>
<dbReference type="eggNOG" id="COG1057">
    <property type="taxonomic scope" value="Bacteria"/>
</dbReference>
<proteinExistence type="predicted"/>
<organism evidence="1 2">
    <name type="scientific">Pseudobdellovibrio exovorus JSS</name>
    <dbReference type="NCBI Taxonomy" id="1184267"/>
    <lineage>
        <taxon>Bacteria</taxon>
        <taxon>Pseudomonadati</taxon>
        <taxon>Bdellovibrionota</taxon>
        <taxon>Bdellovibrionia</taxon>
        <taxon>Bdellovibrionales</taxon>
        <taxon>Pseudobdellovibrionaceae</taxon>
        <taxon>Pseudobdellovibrio</taxon>
    </lineage>
</organism>
<evidence type="ECO:0000313" key="1">
    <source>
        <dbReference type="EMBL" id="AGH95159.1"/>
    </source>
</evidence>
<accession>M4VPU7</accession>
<evidence type="ECO:0000313" key="2">
    <source>
        <dbReference type="Proteomes" id="UP000012040"/>
    </source>
</evidence>
<dbReference type="PATRIC" id="fig|1184267.3.peg.958"/>
<dbReference type="KEGG" id="bex:A11Q_943"/>
<protein>
    <recommendedName>
        <fullName evidence="3">Nicotinate-nucleotide adenylyltransferase</fullName>
    </recommendedName>
</protein>
<dbReference type="HOGENOM" id="CLU_586308_0_0_7"/>
<reference evidence="1 2" key="1">
    <citation type="journal article" date="2013" name="ISME J.">
        <title>By their genes ye shall know them: genomic signatures of predatory bacteria.</title>
        <authorList>
            <person name="Pasternak Z."/>
            <person name="Pietrokovski S."/>
            <person name="Rotem O."/>
            <person name="Gophna U."/>
            <person name="Lurie-Weinberger M.N."/>
            <person name="Jurkevitch E."/>
        </authorList>
    </citation>
    <scope>NUCLEOTIDE SEQUENCE [LARGE SCALE GENOMIC DNA]</scope>
    <source>
        <strain evidence="1 2">JSS</strain>
    </source>
</reference>
<dbReference type="RefSeq" id="WP_015469649.1">
    <property type="nucleotide sequence ID" value="NC_020813.1"/>
</dbReference>
<dbReference type="AlphaFoldDB" id="M4VPU7"/>
<keyword evidence="2" id="KW-1185">Reference proteome</keyword>
<dbReference type="STRING" id="1184267.A11Q_943"/>
<dbReference type="OrthoDB" id="5287933at2"/>
<dbReference type="Proteomes" id="UP000012040">
    <property type="component" value="Chromosome"/>
</dbReference>
<gene>
    <name evidence="1" type="ORF">A11Q_943</name>
</gene>
<dbReference type="EMBL" id="CP003537">
    <property type="protein sequence ID" value="AGH95159.1"/>
    <property type="molecule type" value="Genomic_DNA"/>
</dbReference>
<name>M4VPU7_9BACT</name>
<evidence type="ECO:0008006" key="3">
    <source>
        <dbReference type="Google" id="ProtNLM"/>
    </source>
</evidence>
<sequence>MSEQRRSKTILEKALDVNLDPLFYGSFAEIGAGQEVARHFFQAGKASQTIALTISAYDMTYSDIIYGKEKSGRYVCKSRLEKMLDREYSKLIERLGPTRHKNTCFFSFADTVATSSEGDKRSCHGWLGLKFQHSPNSEAQQVMLHVRMLDKYRLQQQETLSKLGVNLIHSCFYRRKDPQEFLSGLFDQIKSESLSVDVIYFSGSEFSKFDEIKFNLMLVEQGYSEACFVDQNGQVQNQADFFWNKSLLIQRGFFHPVTNTHLDIFEKGLSHFKKEFSLKANDVLGVFEFTIDNRIKKTHLNTEQAYSRVKMINELKVPVLVTRFTLFYQLKEYIRLSTKSPLAIVIGATHLEKLFDESFYFDLNGGLLEGMSKLLGRFSRLYIYPHKTAEICLLSKSFFPKPEVKNIYRHFIENNMIQDIAGCDELTEFIHSDDVLKLLKKKDKFWKKLVPDKLHKFLEKQKVF</sequence>